<organism evidence="5 6">
    <name type="scientific">Vagococcus vulneris</name>
    <dbReference type="NCBI Taxonomy" id="1977869"/>
    <lineage>
        <taxon>Bacteria</taxon>
        <taxon>Bacillati</taxon>
        <taxon>Bacillota</taxon>
        <taxon>Bacilli</taxon>
        <taxon>Lactobacillales</taxon>
        <taxon>Enterococcaceae</taxon>
        <taxon>Vagococcus</taxon>
    </lineage>
</organism>
<feature type="chain" id="PRO_5019248108" description="GW domain-containing protein" evidence="3">
    <location>
        <begin position="23"/>
        <end position="879"/>
    </location>
</feature>
<name>A0A429ZYE2_9ENTE</name>
<dbReference type="EMBL" id="NGJS01000007">
    <property type="protein sequence ID" value="RST98953.1"/>
    <property type="molecule type" value="Genomic_DNA"/>
</dbReference>
<dbReference type="Pfam" id="PF13457">
    <property type="entry name" value="GW"/>
    <property type="match status" value="7"/>
</dbReference>
<gene>
    <name evidence="5" type="ORF">CBF37_06175</name>
</gene>
<evidence type="ECO:0000256" key="2">
    <source>
        <dbReference type="SAM" id="MobiDB-lite"/>
    </source>
</evidence>
<evidence type="ECO:0000259" key="4">
    <source>
        <dbReference type="PROSITE" id="PS51780"/>
    </source>
</evidence>
<feature type="signal peptide" evidence="3">
    <location>
        <begin position="1"/>
        <end position="22"/>
    </location>
</feature>
<dbReference type="Gene3D" id="2.30.30.170">
    <property type="match status" value="7"/>
</dbReference>
<proteinExistence type="predicted"/>
<evidence type="ECO:0000256" key="1">
    <source>
        <dbReference type="ARBA" id="ARBA00022729"/>
    </source>
</evidence>
<sequence length="879" mass="99653">MNKKGLFLFSVLVLSAPSTVLAEGIQSSDAKQNNEQAAALVGTSQTEMNSSTELPSSEDTKTEQDMDKEDTEKKTLTPEEIDKLRKEAKTPEEYQKVLEYIKETTDYASSVDGMRRSRAKASFFSSGQRQGAAEFMGTSKDRVLNELKSHEWDNFYLGTPFRGLWIPSIQNLSPNGDPNQYGPGFNCTGFVASVFQRSGGNLNAITNVANAWGDVANAYNWRDALRQNTEYYEFSSVQQLLSSGKAEKGDVLYFEPDFSKPNYDCHIGFFWGNKSSDNMMWHSYDRNIKSNIKSATPWTKIMLFKLGGDNKDNTTSQRSMNQVRYVNTGGAAIYSRPYQTGDGASDYTSGLVNAKVTVTKEVVNGHGTWQQFSYTKNGQNRTGWIQSSEFKDILKTERYSDKKVLDKNFAIVYDQPYYPGVRSIVDLKNQRGMQVSISEKGITGYGEWYKVFYDVNGRSQSGWMKSTDFVDTLPSKKIDKDVTIKVPYGLIYNEAYCGESTKVVGNTSGMQGKEIKVTEEQQTGYGLWYKTIFTQNGQQVSGWIKATDTDNYRGYQKIDEDFYVNKDYGLIYESPYTSNQVQSIGNLSGKLNQYFHATAKATTDYGEWYEVSFKNGANQNATGWVKSVDLDKNMTIKKNEFKASFNKDYGIFYDMPYVNNEKTKEVGRLNGRVNSTITITEEAKTPAGLWYHTRLSVAGADKDVWVSANDVARFYNYQSLETKRVINKNYGAVYDRPYDGNQTQSINNLNGMVNRAIDIDASAETSYGTWYRAVINNNNKRTIGWVKSVDLIDEKTNQKALNQKAEVTQEYGLLYNEAYISPRHTKQIGRTKVFYKEKITLLEQVTTAYGTWYRFEGKLSSSDTKQDLWIKSVDIKLIK</sequence>
<keyword evidence="1 3" id="KW-0732">Signal</keyword>
<feature type="compositionally biased region" description="Polar residues" evidence="2">
    <location>
        <begin position="27"/>
        <end position="57"/>
    </location>
</feature>
<dbReference type="OrthoDB" id="9763643at2"/>
<comment type="caution">
    <text evidence="5">The sequence shown here is derived from an EMBL/GenBank/DDBJ whole genome shotgun (WGS) entry which is preliminary data.</text>
</comment>
<dbReference type="InterPro" id="IPR025987">
    <property type="entry name" value="GW_dom"/>
</dbReference>
<accession>A0A429ZYE2</accession>
<dbReference type="SUPFAM" id="SSF82057">
    <property type="entry name" value="Prokaryotic SH3-related domain"/>
    <property type="match status" value="6"/>
</dbReference>
<feature type="domain" description="GW" evidence="4">
    <location>
        <begin position="316"/>
        <end position="395"/>
    </location>
</feature>
<feature type="domain" description="GW" evidence="4">
    <location>
        <begin position="546"/>
        <end position="635"/>
    </location>
</feature>
<dbReference type="InterPro" id="IPR038200">
    <property type="entry name" value="GW_dom_sf"/>
</dbReference>
<evidence type="ECO:0000313" key="6">
    <source>
        <dbReference type="Proteomes" id="UP000287857"/>
    </source>
</evidence>
<feature type="compositionally biased region" description="Basic and acidic residues" evidence="2">
    <location>
        <begin position="58"/>
        <end position="78"/>
    </location>
</feature>
<reference evidence="5 6" key="1">
    <citation type="submission" date="2017-05" db="EMBL/GenBank/DDBJ databases">
        <title>Vagococcus spp. assemblies.</title>
        <authorList>
            <person name="Gulvik C.A."/>
        </authorList>
    </citation>
    <scope>NUCLEOTIDE SEQUENCE [LARGE SCALE GENOMIC DNA]</scope>
    <source>
        <strain evidence="5 6">SS1995</strain>
    </source>
</reference>
<dbReference type="RefSeq" id="WP_125983876.1">
    <property type="nucleotide sequence ID" value="NZ_NGJS01000007.1"/>
</dbReference>
<feature type="region of interest" description="Disordered" evidence="2">
    <location>
        <begin position="27"/>
        <end position="78"/>
    </location>
</feature>
<dbReference type="PROSITE" id="PS51780">
    <property type="entry name" value="GW"/>
    <property type="match status" value="2"/>
</dbReference>
<protein>
    <recommendedName>
        <fullName evidence="4">GW domain-containing protein</fullName>
    </recommendedName>
</protein>
<evidence type="ECO:0000256" key="3">
    <source>
        <dbReference type="SAM" id="SignalP"/>
    </source>
</evidence>
<dbReference type="AlphaFoldDB" id="A0A429ZYE2"/>
<evidence type="ECO:0000313" key="5">
    <source>
        <dbReference type="EMBL" id="RST98953.1"/>
    </source>
</evidence>
<keyword evidence="6" id="KW-1185">Reference proteome</keyword>
<dbReference type="Gene3D" id="3.90.1720.10">
    <property type="entry name" value="endopeptidase domain like (from Nostoc punctiforme)"/>
    <property type="match status" value="1"/>
</dbReference>
<dbReference type="Proteomes" id="UP000287857">
    <property type="component" value="Unassembled WGS sequence"/>
</dbReference>